<feature type="compositionally biased region" description="Low complexity" evidence="1">
    <location>
        <begin position="61"/>
        <end position="83"/>
    </location>
</feature>
<proteinExistence type="predicted"/>
<evidence type="ECO:0000256" key="1">
    <source>
        <dbReference type="SAM" id="MobiDB-lite"/>
    </source>
</evidence>
<feature type="region of interest" description="Disordered" evidence="1">
    <location>
        <begin position="59"/>
        <end position="103"/>
    </location>
</feature>
<evidence type="ECO:0000313" key="2">
    <source>
        <dbReference type="EMBL" id="PRH82891.1"/>
    </source>
</evidence>
<dbReference type="Proteomes" id="UP000241736">
    <property type="component" value="Unassembled WGS sequence"/>
</dbReference>
<evidence type="ECO:0000313" key="3">
    <source>
        <dbReference type="Proteomes" id="UP000241736"/>
    </source>
</evidence>
<feature type="compositionally biased region" description="Basic and acidic residues" evidence="1">
    <location>
        <begin position="87"/>
        <end position="103"/>
    </location>
</feature>
<organism evidence="2 3">
    <name type="scientific">Arenimonas caeni</name>
    <dbReference type="NCBI Taxonomy" id="2058085"/>
    <lineage>
        <taxon>Bacteria</taxon>
        <taxon>Pseudomonadati</taxon>
        <taxon>Pseudomonadota</taxon>
        <taxon>Gammaproteobacteria</taxon>
        <taxon>Lysobacterales</taxon>
        <taxon>Lysobacteraceae</taxon>
        <taxon>Arenimonas</taxon>
    </lineage>
</organism>
<accession>A0A2P6MA73</accession>
<evidence type="ECO:0008006" key="4">
    <source>
        <dbReference type="Google" id="ProtNLM"/>
    </source>
</evidence>
<comment type="caution">
    <text evidence="2">The sequence shown here is derived from an EMBL/GenBank/DDBJ whole genome shotgun (WGS) entry which is preliminary data.</text>
</comment>
<name>A0A2P6MA73_9GAMM</name>
<gene>
    <name evidence="2" type="ORF">C6N40_04385</name>
</gene>
<sequence>MSRTLLLVAALTLAGATGPGPHLRKCVSPAGAVSYQDQPCAPGADEAWVQPVKALPPPAPVAAAAPAPAVAGPVRAGSRAQAPPARPDPRRARCDRARREADELRDRQWNRLGFKERSELDARVARACARDG</sequence>
<keyword evidence="3" id="KW-1185">Reference proteome</keyword>
<dbReference type="EMBL" id="PVLF01000004">
    <property type="protein sequence ID" value="PRH82891.1"/>
    <property type="molecule type" value="Genomic_DNA"/>
</dbReference>
<dbReference type="RefSeq" id="WP_106989799.1">
    <property type="nucleotide sequence ID" value="NZ_KZ679086.1"/>
</dbReference>
<dbReference type="AlphaFoldDB" id="A0A2P6MA73"/>
<reference evidence="2 3" key="1">
    <citation type="submission" date="2018-03" db="EMBL/GenBank/DDBJ databases">
        <title>Arenimonas caeni sp. nov., isolated from activated sludge.</title>
        <authorList>
            <person name="Liu H."/>
        </authorList>
    </citation>
    <scope>NUCLEOTIDE SEQUENCE [LARGE SCALE GENOMIC DNA]</scope>
    <source>
        <strain evidence="3">z29</strain>
    </source>
</reference>
<protein>
    <recommendedName>
        <fullName evidence="4">DUF4124 domain-containing protein</fullName>
    </recommendedName>
</protein>